<dbReference type="InterPro" id="IPR052602">
    <property type="entry name" value="Growth_transcription_reg"/>
</dbReference>
<proteinExistence type="predicted"/>
<keyword evidence="2" id="KW-0333">Golgi apparatus</keyword>
<dbReference type="GeneID" id="11502048"/>
<name>G8ZSP2_TORDE</name>
<feature type="compositionally biased region" description="Basic and acidic residues" evidence="5">
    <location>
        <begin position="263"/>
        <end position="280"/>
    </location>
</feature>
<dbReference type="OrthoDB" id="74178at2759"/>
<dbReference type="GO" id="GO:0005794">
    <property type="term" value="C:Golgi apparatus"/>
    <property type="evidence" value="ECO:0007669"/>
    <property type="project" value="UniProtKB-SubCell"/>
</dbReference>
<comment type="subcellular location">
    <subcellularLocation>
        <location evidence="1">Golgi apparatus</location>
    </subcellularLocation>
</comment>
<feature type="compositionally biased region" description="Acidic residues" evidence="5">
    <location>
        <begin position="450"/>
        <end position="460"/>
    </location>
</feature>
<evidence type="ECO:0000256" key="3">
    <source>
        <dbReference type="ARBA" id="ARBA00023054"/>
    </source>
</evidence>
<dbReference type="RefSeq" id="XP_003680847.1">
    <property type="nucleotide sequence ID" value="XM_003680799.1"/>
</dbReference>
<evidence type="ECO:0000256" key="2">
    <source>
        <dbReference type="ARBA" id="ARBA00023034"/>
    </source>
</evidence>
<keyword evidence="8" id="KW-1185">Reference proteome</keyword>
<feature type="domain" description="TATA element modulatory factor 1 TATA binding" evidence="6">
    <location>
        <begin position="547"/>
        <end position="657"/>
    </location>
</feature>
<reference evidence="7 8" key="1">
    <citation type="journal article" date="2011" name="Proc. Natl. Acad. Sci. U.S.A.">
        <title>Evolutionary erosion of yeast sex chromosomes by mating-type switching accidents.</title>
        <authorList>
            <person name="Gordon J.L."/>
            <person name="Armisen D."/>
            <person name="Proux-Wera E."/>
            <person name="Oheigeartaigh S.S."/>
            <person name="Byrne K.P."/>
            <person name="Wolfe K.H."/>
        </authorList>
    </citation>
    <scope>NUCLEOTIDE SEQUENCE [LARGE SCALE GENOMIC DNA]</scope>
    <source>
        <strain evidence="8">ATCC 10662 / CBS 1146 / NBRC 0425 / NCYC 2629 / NRRL Y-866</strain>
    </source>
</reference>
<gene>
    <name evidence="7" type="primary">TDEL0D00520</name>
    <name evidence="7" type="ORF">TDEL_0D00520</name>
</gene>
<dbReference type="InterPro" id="IPR022092">
    <property type="entry name" value="TMF_DNA-bd"/>
</dbReference>
<organism evidence="7 8">
    <name type="scientific">Torulaspora delbrueckii</name>
    <name type="common">Yeast</name>
    <name type="synonym">Candida colliculosa</name>
    <dbReference type="NCBI Taxonomy" id="4950"/>
    <lineage>
        <taxon>Eukaryota</taxon>
        <taxon>Fungi</taxon>
        <taxon>Dikarya</taxon>
        <taxon>Ascomycota</taxon>
        <taxon>Saccharomycotina</taxon>
        <taxon>Saccharomycetes</taxon>
        <taxon>Saccharomycetales</taxon>
        <taxon>Saccharomycetaceae</taxon>
        <taxon>Torulaspora</taxon>
    </lineage>
</organism>
<dbReference type="InterPro" id="IPR022091">
    <property type="entry name" value="TMF_TATA-bd"/>
</dbReference>
<dbReference type="Pfam" id="PF12329">
    <property type="entry name" value="TMF_DNA_bd"/>
    <property type="match status" value="1"/>
</dbReference>
<dbReference type="InParanoid" id="G8ZSP2"/>
<dbReference type="Gene3D" id="6.10.250.3110">
    <property type="match status" value="1"/>
</dbReference>
<dbReference type="GO" id="GO:0031267">
    <property type="term" value="F:small GTPase binding"/>
    <property type="evidence" value="ECO:0007669"/>
    <property type="project" value="EnsemblFungi"/>
</dbReference>
<feature type="compositionally biased region" description="Basic and acidic residues" evidence="5">
    <location>
        <begin position="432"/>
        <end position="445"/>
    </location>
</feature>
<evidence type="ECO:0000256" key="5">
    <source>
        <dbReference type="SAM" id="MobiDB-lite"/>
    </source>
</evidence>
<dbReference type="HOGENOM" id="CLU_018551_0_0_1"/>
<sequence>MEGGSKKLTLEERLSLAAAKGKRKTKKQGTGSPAQSPTPIDLTNKQSNEISNAIVLNEPKAENENADDNSKLSQSSATDIALNGEYYNDDKDTFLNSLRKSKPWSSWLPADIHDLSSVELLKVLEPHIKEMVKQNMQPPKIDNSASSLVKVIKEKEEIISQLRQEGENFSKTELRLSTNNKALRKQVSDLEEQIVVLQEELFQKVNALEKASVAAEDSRIQIDELQNQLNELKQENANSKLLEEKLAQTKDRLNQSQNLLDAKNNDFKEEKSKWQKDKESLTSTTREQILLLESNLEQLRIELETSKQGASVGDDGDHWKEQYTVLRNELQDNRQNWNALEEALNTRLTSLEGQLDEARKAEKALTSKLSASDEEKKDLYAKLEKATNERGTVQHELKELQDENKALQRSLEDLTDDFKLLQKQYNIQKTHLERKIDSSEEREGKPSLPLDEDEPPVDSSNFEDEWILPSMISSIGHSDAPIELKDKLNNVDYESVKSVTELEKERLELDMNDIPNEASDLGSLSKLGISRQHSSSVNIRNKSDAPASNQMSAQMVGKLASEIRRFEVEVSSLKSQCERVQKEKNSANNELVRLMEENESLKKLELEKCSLSKEVENLQSKLETSLQLLGEKAERAEELENDVQDLKDMMKQQIQDMMDLREANH</sequence>
<dbReference type="EMBL" id="HE616745">
    <property type="protein sequence ID" value="CCE91636.1"/>
    <property type="molecule type" value="Genomic_DNA"/>
</dbReference>
<accession>G8ZSP2</accession>
<dbReference type="FunCoup" id="G8ZSP2">
    <property type="interactions" value="544"/>
</dbReference>
<feature type="region of interest" description="Disordered" evidence="5">
    <location>
        <begin position="1"/>
        <end position="51"/>
    </location>
</feature>
<dbReference type="PANTHER" id="PTHR46515:SF1">
    <property type="entry name" value="TATA ELEMENT MODULATORY FACTOR"/>
    <property type="match status" value="1"/>
</dbReference>
<protein>
    <recommendedName>
        <fullName evidence="6">TATA element modulatory factor 1 TATA binding domain-containing protein</fullName>
    </recommendedName>
</protein>
<evidence type="ECO:0000256" key="4">
    <source>
        <dbReference type="SAM" id="Coils"/>
    </source>
</evidence>
<dbReference type="GO" id="GO:0005783">
    <property type="term" value="C:endoplasmic reticulum"/>
    <property type="evidence" value="ECO:0007669"/>
    <property type="project" value="TreeGrafter"/>
</dbReference>
<evidence type="ECO:0000256" key="1">
    <source>
        <dbReference type="ARBA" id="ARBA00004555"/>
    </source>
</evidence>
<feature type="compositionally biased region" description="Polar residues" evidence="5">
    <location>
        <begin position="32"/>
        <end position="51"/>
    </location>
</feature>
<feature type="region of interest" description="Disordered" evidence="5">
    <location>
        <begin position="432"/>
        <end position="460"/>
    </location>
</feature>
<keyword evidence="3 4" id="KW-0175">Coiled coil</keyword>
<dbReference type="Pfam" id="PF12325">
    <property type="entry name" value="TMF_TATA_bd"/>
    <property type="match status" value="1"/>
</dbReference>
<evidence type="ECO:0000259" key="6">
    <source>
        <dbReference type="Pfam" id="PF12325"/>
    </source>
</evidence>
<dbReference type="KEGG" id="tdl:TDEL_0D00520"/>
<feature type="region of interest" description="Disordered" evidence="5">
    <location>
        <begin position="254"/>
        <end position="280"/>
    </location>
</feature>
<dbReference type="AlphaFoldDB" id="G8ZSP2"/>
<evidence type="ECO:0000313" key="7">
    <source>
        <dbReference type="EMBL" id="CCE91636.1"/>
    </source>
</evidence>
<feature type="compositionally biased region" description="Basic and acidic residues" evidence="5">
    <location>
        <begin position="1"/>
        <end position="14"/>
    </location>
</feature>
<dbReference type="PANTHER" id="PTHR46515">
    <property type="entry name" value="TATA ELEMENT MODULATORY FACTOR TMF1"/>
    <property type="match status" value="1"/>
</dbReference>
<evidence type="ECO:0000313" key="8">
    <source>
        <dbReference type="Proteomes" id="UP000005627"/>
    </source>
</evidence>
<dbReference type="Proteomes" id="UP000005627">
    <property type="component" value="Chromosome 4"/>
</dbReference>
<feature type="coiled-coil region" evidence="4">
    <location>
        <begin position="563"/>
        <end position="663"/>
    </location>
</feature>
<dbReference type="eggNOG" id="KOG4673">
    <property type="taxonomic scope" value="Eukaryota"/>
</dbReference>
<dbReference type="STRING" id="1076872.G8ZSP2"/>